<dbReference type="OrthoDB" id="1706490at2"/>
<evidence type="ECO:0000259" key="2">
    <source>
        <dbReference type="Pfam" id="PF20047"/>
    </source>
</evidence>
<feature type="transmembrane region" description="Helical" evidence="1">
    <location>
        <begin position="145"/>
        <end position="166"/>
    </location>
</feature>
<feature type="transmembrane region" description="Helical" evidence="1">
    <location>
        <begin position="237"/>
        <end position="255"/>
    </location>
</feature>
<dbReference type="AlphaFoldDB" id="A0A235FFM4"/>
<dbReference type="EMBL" id="NOII01000001">
    <property type="protein sequence ID" value="OYD59535.1"/>
    <property type="molecule type" value="Genomic_DNA"/>
</dbReference>
<feature type="transmembrane region" description="Helical" evidence="1">
    <location>
        <begin position="103"/>
        <end position="133"/>
    </location>
</feature>
<name>A0A235FFM4_9BACL</name>
<sequence>MRSRTSLFNREIFVQTFRSAGWISIVYLVALLFALPLRIAMDMTDGNAIDYYKPFITLFNYHSEIQMLFMFGVPILLALVLFRYLNSKQSSVFIHSLPIKRPALLHHFTAAGILFLLAPVFITSVILLIMHAASNAESLFSITDVFQWAGQTLLFSLLTFVLSIFVGMLTGMTAVQGVLTVIMLLFPYGISILVMVNLSYFLNGFANLFYMDRNLEILSPVLTAPVLLDGMLSKLQVLSYIVLIALLYTGSIFLYQKRRIESVSQAISIRGLQPVFIYGVTFCTMLFAGLYYGETQNSTSWIIFGYIAGSMLGYLIATMIVEKTWRVAGKWKGFVVYAASAAALLFLIQLDLTGYEKAVPAEQDIQSVYVLDNYYEFSAPEDQIPYKKKLYSKQNIQSVRALHQQIISNQEGKITAGHDTIFIAYKLKDGEHLVREYNIRSRETFKNELRPIFESDEYKKATNPIAALDSKVVDKIKIFSNGPLNKSVTLADPKDITEFTEIAQRELLNESYEMMTENQPVFSGIEFLTSDNNTHYMDYKTSYKTIEKWLTNKGEIKNARIMPDDLSHAIVFKQEDQDLKEEEDGMIDVKKLNKLVEQGKALRVEDKKQLDAILRVNGSGDSDQSYLVALFYQEQKFPDIGRIDFNYAPGFMKDF</sequence>
<accession>A0A235FFM4</accession>
<evidence type="ECO:0000256" key="1">
    <source>
        <dbReference type="SAM" id="Phobius"/>
    </source>
</evidence>
<keyword evidence="1" id="KW-1133">Transmembrane helix</keyword>
<organism evidence="3 4">
    <name type="scientific">Fictibacillus aquaticus</name>
    <dbReference type="NCBI Taxonomy" id="2021314"/>
    <lineage>
        <taxon>Bacteria</taxon>
        <taxon>Bacillati</taxon>
        <taxon>Bacillota</taxon>
        <taxon>Bacilli</taxon>
        <taxon>Bacillales</taxon>
        <taxon>Fictibacillaceae</taxon>
        <taxon>Fictibacillus</taxon>
    </lineage>
</organism>
<dbReference type="Pfam" id="PF20047">
    <property type="entry name" value="DUF6449"/>
    <property type="match status" value="1"/>
</dbReference>
<keyword evidence="1" id="KW-0472">Membrane</keyword>
<dbReference type="Proteomes" id="UP000215059">
    <property type="component" value="Unassembled WGS sequence"/>
</dbReference>
<feature type="transmembrane region" description="Helical" evidence="1">
    <location>
        <begin position="299"/>
        <end position="321"/>
    </location>
</feature>
<feature type="transmembrane region" description="Helical" evidence="1">
    <location>
        <begin position="275"/>
        <end position="293"/>
    </location>
</feature>
<evidence type="ECO:0000313" key="3">
    <source>
        <dbReference type="EMBL" id="OYD59535.1"/>
    </source>
</evidence>
<evidence type="ECO:0000313" key="4">
    <source>
        <dbReference type="Proteomes" id="UP000215059"/>
    </source>
</evidence>
<reference evidence="3 4" key="1">
    <citation type="submission" date="2017-07" db="EMBL/GenBank/DDBJ databases">
        <title>Fictibacillus sp. nov. GDSW-R2A3 Genome sequencing and assembly.</title>
        <authorList>
            <person name="Mayilraj S."/>
        </authorList>
    </citation>
    <scope>NUCLEOTIDE SEQUENCE [LARGE SCALE GENOMIC DNA]</scope>
    <source>
        <strain evidence="3 4">GDSW-R2A3</strain>
    </source>
</reference>
<protein>
    <recommendedName>
        <fullName evidence="2">DUF6449 domain-containing protein</fullName>
    </recommendedName>
</protein>
<proteinExistence type="predicted"/>
<keyword evidence="1" id="KW-0812">Transmembrane</keyword>
<feature type="domain" description="DUF6449" evidence="2">
    <location>
        <begin position="425"/>
        <end position="545"/>
    </location>
</feature>
<keyword evidence="4" id="KW-1185">Reference proteome</keyword>
<gene>
    <name evidence="3" type="ORF">CGZ90_06485</name>
</gene>
<feature type="transmembrane region" description="Helical" evidence="1">
    <location>
        <begin position="178"/>
        <end position="202"/>
    </location>
</feature>
<dbReference type="RefSeq" id="WP_094251496.1">
    <property type="nucleotide sequence ID" value="NZ_JBHLXL010000001.1"/>
</dbReference>
<dbReference type="InterPro" id="IPR045611">
    <property type="entry name" value="DUF6449"/>
</dbReference>
<feature type="transmembrane region" description="Helical" evidence="1">
    <location>
        <begin position="61"/>
        <end position="82"/>
    </location>
</feature>
<feature type="transmembrane region" description="Helical" evidence="1">
    <location>
        <begin position="20"/>
        <end position="41"/>
    </location>
</feature>
<comment type="caution">
    <text evidence="3">The sequence shown here is derived from an EMBL/GenBank/DDBJ whole genome shotgun (WGS) entry which is preliminary data.</text>
</comment>
<feature type="transmembrane region" description="Helical" evidence="1">
    <location>
        <begin position="333"/>
        <end position="350"/>
    </location>
</feature>